<evidence type="ECO:0000313" key="8">
    <source>
        <dbReference type="EMBL" id="QXL86102.1"/>
    </source>
</evidence>
<keyword evidence="1" id="KW-1003">Cell membrane</keyword>
<reference evidence="8 9" key="1">
    <citation type="submission" date="2021-07" db="EMBL/GenBank/DDBJ databases">
        <title>Karlodiniumbacter phycospheric gen. nov., sp. nov., a phycosphere bacterium isolated from karlodinium veneficum.</title>
        <authorList>
            <person name="Peng Y."/>
            <person name="Jiang L."/>
            <person name="Lee J."/>
        </authorList>
    </citation>
    <scope>NUCLEOTIDE SEQUENCE</scope>
    <source>
        <strain evidence="8 9">N5</strain>
    </source>
</reference>
<dbReference type="EMBL" id="JAIMBW010000001">
    <property type="protein sequence ID" value="MBY4893372.1"/>
    <property type="molecule type" value="Genomic_DNA"/>
</dbReference>
<keyword evidence="9" id="KW-1185">Reference proteome</keyword>
<evidence type="ECO:0000259" key="7">
    <source>
        <dbReference type="Pfam" id="PF06305"/>
    </source>
</evidence>
<keyword evidence="5" id="KW-0175">Coiled coil</keyword>
<evidence type="ECO:0000256" key="2">
    <source>
        <dbReference type="ARBA" id="ARBA00022692"/>
    </source>
</evidence>
<evidence type="ECO:0000313" key="9">
    <source>
        <dbReference type="Proteomes" id="UP000693972"/>
    </source>
</evidence>
<keyword evidence="2 6" id="KW-0812">Transmembrane</keyword>
<evidence type="ECO:0000256" key="3">
    <source>
        <dbReference type="ARBA" id="ARBA00022989"/>
    </source>
</evidence>
<dbReference type="InterPro" id="IPR010445">
    <property type="entry name" value="LapA_dom"/>
</dbReference>
<proteinExistence type="predicted"/>
<keyword evidence="3 6" id="KW-1133">Transmembrane helix</keyword>
<feature type="transmembrane region" description="Helical" evidence="6">
    <location>
        <begin position="46"/>
        <end position="69"/>
    </location>
</feature>
<dbReference type="GO" id="GO:0005886">
    <property type="term" value="C:plasma membrane"/>
    <property type="evidence" value="ECO:0007669"/>
    <property type="project" value="InterPro"/>
</dbReference>
<dbReference type="RefSeq" id="WP_257893067.1">
    <property type="nucleotide sequence ID" value="NZ_JAIMBW010000001.1"/>
</dbReference>
<protein>
    <submittedName>
        <fullName evidence="8">LapA family protein</fullName>
    </submittedName>
</protein>
<dbReference type="AlphaFoldDB" id="A0A975TS09"/>
<keyword evidence="4 6" id="KW-0472">Membrane</keyword>
<evidence type="ECO:0000256" key="4">
    <source>
        <dbReference type="ARBA" id="ARBA00023136"/>
    </source>
</evidence>
<sequence length="117" mass="13103">MIKLLFLALVLLALVFLFFANNDPVTLNLMPDVMANAMGMRNELTLPLFLVVTGALVIGIVVGFILEWLREHRFRAEAKTQRRKANELEREVVAAKGRKSDSHDDVLAILEDADAAR</sequence>
<dbReference type="Proteomes" id="UP000693972">
    <property type="component" value="Unassembled WGS sequence"/>
</dbReference>
<evidence type="ECO:0000256" key="1">
    <source>
        <dbReference type="ARBA" id="ARBA00022475"/>
    </source>
</evidence>
<name>A0A975TS09_9RHOB</name>
<evidence type="ECO:0000256" key="5">
    <source>
        <dbReference type="SAM" id="Coils"/>
    </source>
</evidence>
<accession>A0A975TS09</accession>
<feature type="coiled-coil region" evidence="5">
    <location>
        <begin position="71"/>
        <end position="98"/>
    </location>
</feature>
<dbReference type="Pfam" id="PF06305">
    <property type="entry name" value="LapA_dom"/>
    <property type="match status" value="1"/>
</dbReference>
<dbReference type="EMBL" id="CP078073">
    <property type="protein sequence ID" value="QXL86102.1"/>
    <property type="molecule type" value="Genomic_DNA"/>
</dbReference>
<evidence type="ECO:0000256" key="6">
    <source>
        <dbReference type="SAM" id="Phobius"/>
    </source>
</evidence>
<organism evidence="8">
    <name type="scientific">Gymnodinialimonas phycosphaerae</name>
    <dbReference type="NCBI Taxonomy" id="2841589"/>
    <lineage>
        <taxon>Bacteria</taxon>
        <taxon>Pseudomonadati</taxon>
        <taxon>Pseudomonadota</taxon>
        <taxon>Alphaproteobacteria</taxon>
        <taxon>Rhodobacterales</taxon>
        <taxon>Paracoccaceae</taxon>
        <taxon>Gymnodinialimonas</taxon>
    </lineage>
</organism>
<feature type="domain" description="Lipopolysaccharide assembly protein A" evidence="7">
    <location>
        <begin position="21"/>
        <end position="92"/>
    </location>
</feature>
<gene>
    <name evidence="8" type="ORF">KUL25_11410</name>
</gene>